<name>A0ABU0XBT6_9MICO</name>
<dbReference type="NCBIfam" id="TIGR00688">
    <property type="entry name" value="rarD"/>
    <property type="match status" value="1"/>
</dbReference>
<feature type="transmembrane region" description="Helical" evidence="8">
    <location>
        <begin position="182"/>
        <end position="203"/>
    </location>
</feature>
<comment type="subcellular location">
    <subcellularLocation>
        <location evidence="1">Cell membrane</location>
        <topology evidence="1">Multi-pass membrane protein</topology>
    </subcellularLocation>
</comment>
<comment type="similarity">
    <text evidence="2">Belongs to the EamA transporter family.</text>
</comment>
<organism evidence="9 10">
    <name type="scientific">Microbacterium capsulatum</name>
    <dbReference type="NCBI Taxonomy" id="3041921"/>
    <lineage>
        <taxon>Bacteria</taxon>
        <taxon>Bacillati</taxon>
        <taxon>Actinomycetota</taxon>
        <taxon>Actinomycetes</taxon>
        <taxon>Micrococcales</taxon>
        <taxon>Microbacteriaceae</taxon>
        <taxon>Microbacterium</taxon>
    </lineage>
</organism>
<gene>
    <name evidence="9" type="primary">rarD</name>
    <name evidence="9" type="ORF">RBR11_01450</name>
</gene>
<feature type="transmembrane region" description="Helical" evidence="8">
    <location>
        <begin position="76"/>
        <end position="94"/>
    </location>
</feature>
<dbReference type="SUPFAM" id="SSF103481">
    <property type="entry name" value="Multidrug resistance efflux transporter EmrE"/>
    <property type="match status" value="1"/>
</dbReference>
<keyword evidence="4" id="KW-1003">Cell membrane</keyword>
<dbReference type="Proteomes" id="UP001230289">
    <property type="component" value="Unassembled WGS sequence"/>
</dbReference>
<feature type="transmembrane region" description="Helical" evidence="8">
    <location>
        <begin position="209"/>
        <end position="228"/>
    </location>
</feature>
<dbReference type="InterPro" id="IPR037185">
    <property type="entry name" value="EmrE-like"/>
</dbReference>
<dbReference type="RefSeq" id="WP_308487513.1">
    <property type="nucleotide sequence ID" value="NZ_JAVFCB010000001.1"/>
</dbReference>
<evidence type="ECO:0000256" key="3">
    <source>
        <dbReference type="ARBA" id="ARBA00022448"/>
    </source>
</evidence>
<feature type="transmembrane region" description="Helical" evidence="8">
    <location>
        <begin position="235"/>
        <end position="256"/>
    </location>
</feature>
<sequence length="291" mass="30800">MPKSQGAAGVVSSLVASVLFGAIFYLYGVVDASAESQFGWRMIVTLLCYAAALATRSGREALALLWGVLTSAWWRWPVLVAMTVMVGAQMWLFAWAPRHGYGLDASLGYLLLPIALVLVGRLLFREHVSRLQWVAVSIATVAVVVKVALAGTVSWVAFGICIVYAIYFTVRRHAGLDLPATFGAETTLLLPVAVTFVLVTPGASTPLGVVAEIAAGFAGALAMSAYLGASRLLGLPLFGLLSYVEPVLLFVVALLLGEKVHLPDLVVYGLLAVALAILAVDGFRGASRPRE</sequence>
<keyword evidence="6 8" id="KW-1133">Transmembrane helix</keyword>
<feature type="transmembrane region" description="Helical" evidence="8">
    <location>
        <begin position="131"/>
        <end position="149"/>
    </location>
</feature>
<evidence type="ECO:0000256" key="7">
    <source>
        <dbReference type="ARBA" id="ARBA00023136"/>
    </source>
</evidence>
<feature type="transmembrane region" description="Helical" evidence="8">
    <location>
        <begin position="7"/>
        <end position="26"/>
    </location>
</feature>
<dbReference type="EMBL" id="JAVFCB010000001">
    <property type="protein sequence ID" value="MDQ4212579.1"/>
    <property type="molecule type" value="Genomic_DNA"/>
</dbReference>
<evidence type="ECO:0000256" key="4">
    <source>
        <dbReference type="ARBA" id="ARBA00022475"/>
    </source>
</evidence>
<evidence type="ECO:0000256" key="2">
    <source>
        <dbReference type="ARBA" id="ARBA00007362"/>
    </source>
</evidence>
<reference evidence="9 10" key="1">
    <citation type="submission" date="2023-08" db="EMBL/GenBank/DDBJ databases">
        <title>Microbacterium sp. nov., isolated from a waste landfill.</title>
        <authorList>
            <person name="Wen W."/>
        </authorList>
    </citation>
    <scope>NUCLEOTIDE SEQUENCE [LARGE SCALE GENOMIC DNA]</scope>
    <source>
        <strain evidence="9 10">ASV81</strain>
    </source>
</reference>
<keyword evidence="3" id="KW-0813">Transport</keyword>
<evidence type="ECO:0000313" key="9">
    <source>
        <dbReference type="EMBL" id="MDQ4212579.1"/>
    </source>
</evidence>
<dbReference type="InterPro" id="IPR004626">
    <property type="entry name" value="RarD"/>
</dbReference>
<comment type="caution">
    <text evidence="9">The sequence shown here is derived from an EMBL/GenBank/DDBJ whole genome shotgun (WGS) entry which is preliminary data.</text>
</comment>
<evidence type="ECO:0000256" key="8">
    <source>
        <dbReference type="SAM" id="Phobius"/>
    </source>
</evidence>
<evidence type="ECO:0000256" key="6">
    <source>
        <dbReference type="ARBA" id="ARBA00022989"/>
    </source>
</evidence>
<feature type="transmembrane region" description="Helical" evidence="8">
    <location>
        <begin position="106"/>
        <end position="124"/>
    </location>
</feature>
<accession>A0ABU0XBT6</accession>
<evidence type="ECO:0000256" key="1">
    <source>
        <dbReference type="ARBA" id="ARBA00004651"/>
    </source>
</evidence>
<proteinExistence type="inferred from homology"/>
<evidence type="ECO:0000256" key="5">
    <source>
        <dbReference type="ARBA" id="ARBA00022692"/>
    </source>
</evidence>
<evidence type="ECO:0000313" key="10">
    <source>
        <dbReference type="Proteomes" id="UP001230289"/>
    </source>
</evidence>
<feature type="transmembrane region" description="Helical" evidence="8">
    <location>
        <begin position="262"/>
        <end position="280"/>
    </location>
</feature>
<keyword evidence="5 8" id="KW-0812">Transmembrane</keyword>
<protein>
    <submittedName>
        <fullName evidence="9">EamA family transporter RarD</fullName>
    </submittedName>
</protein>
<keyword evidence="10" id="KW-1185">Reference proteome</keyword>
<keyword evidence="7 8" id="KW-0472">Membrane</keyword>